<comment type="caution">
    <text evidence="1">The sequence shown here is derived from an EMBL/GenBank/DDBJ whole genome shotgun (WGS) entry which is preliminary data.</text>
</comment>
<organism evidence="1 2">
    <name type="scientific">Boeremia exigua</name>
    <dbReference type="NCBI Taxonomy" id="749465"/>
    <lineage>
        <taxon>Eukaryota</taxon>
        <taxon>Fungi</taxon>
        <taxon>Dikarya</taxon>
        <taxon>Ascomycota</taxon>
        <taxon>Pezizomycotina</taxon>
        <taxon>Dothideomycetes</taxon>
        <taxon>Pleosporomycetidae</taxon>
        <taxon>Pleosporales</taxon>
        <taxon>Pleosporineae</taxon>
        <taxon>Didymellaceae</taxon>
        <taxon>Boeremia</taxon>
    </lineage>
</organism>
<sequence length="361" mass="39468">MTGISRRRFGADPKEAWTPGPPPHSRASTDYPHSTHTAAAMATANLLSPPPSIPPQTALALSQKAPLILASPPTSSLPWPLSLLFSRETPESWAIHENLFLSALRTGDEKAAAQILSRLESRFGEHNERIIVLRGIYNESTARTTSDLEKVFEGYEKILREDPTNMSIRKRRVAVLKSLGRTSDAITAVTVLLQNSPTDVEAWAEASELYASQAAWGQAIYCAEEVLLAAANSWSAHAHVASLHYMSTATNNPPSLSELSLALKHFCRAAELNEGYLRGFYGIKIVAAKLLPLLSDTQASSKKRGEQDDDDVPIPTLASVQKLDEIATKKLGEFIREFGDKKGRSGYDEAEIIAAKELLNR</sequence>
<dbReference type="EMBL" id="JAPHNI010001000">
    <property type="protein sequence ID" value="KAJ8107118.1"/>
    <property type="molecule type" value="Genomic_DNA"/>
</dbReference>
<gene>
    <name evidence="1" type="ORF">OPT61_g9084</name>
</gene>
<name>A0ACC2HWN9_9PLEO</name>
<proteinExistence type="predicted"/>
<protein>
    <submittedName>
        <fullName evidence="1">Uncharacterized protein</fullName>
    </submittedName>
</protein>
<accession>A0ACC2HWN9</accession>
<reference evidence="1" key="1">
    <citation type="submission" date="2022-11" db="EMBL/GenBank/DDBJ databases">
        <title>Genome Sequence of Boeremia exigua.</title>
        <authorList>
            <person name="Buettner E."/>
        </authorList>
    </citation>
    <scope>NUCLEOTIDE SEQUENCE</scope>
    <source>
        <strain evidence="1">CU02</strain>
    </source>
</reference>
<dbReference type="Proteomes" id="UP001153331">
    <property type="component" value="Unassembled WGS sequence"/>
</dbReference>
<evidence type="ECO:0000313" key="1">
    <source>
        <dbReference type="EMBL" id="KAJ8107118.1"/>
    </source>
</evidence>
<evidence type="ECO:0000313" key="2">
    <source>
        <dbReference type="Proteomes" id="UP001153331"/>
    </source>
</evidence>
<keyword evidence="2" id="KW-1185">Reference proteome</keyword>